<dbReference type="GeneID" id="67212348"/>
<protein>
    <recommendedName>
        <fullName evidence="1">UPF0284 protein ACFFOL_06525</fullName>
    </recommendedName>
</protein>
<proteinExistence type="inferred from homology"/>
<dbReference type="PANTHER" id="PTHR38811:SF1">
    <property type="entry name" value="UPF0284 PROTEIN SLL1500"/>
    <property type="match status" value="1"/>
</dbReference>
<dbReference type="Proteomes" id="UP001589595">
    <property type="component" value="Unassembled WGS sequence"/>
</dbReference>
<dbReference type="SUPFAM" id="SSF52733">
    <property type="entry name" value="Nicotinate mononucleotide:5,6-dimethylbenzimidazole phosphoribosyltransferase (CobT)"/>
    <property type="match status" value="1"/>
</dbReference>
<dbReference type="InterPro" id="IPR003200">
    <property type="entry name" value="Nict_dMeBzImd_PRibTrfase"/>
</dbReference>
<dbReference type="NCBIfam" id="NF003371">
    <property type="entry name" value="PRK04447.1-4"/>
    <property type="match status" value="1"/>
</dbReference>
<reference evidence="2" key="1">
    <citation type="submission" date="2024-09" db="EMBL/GenBank/DDBJ databases">
        <authorList>
            <person name="Sun Q."/>
        </authorList>
    </citation>
    <scope>NUCLEOTIDE SEQUENCE [LARGE SCALE GENOMIC DNA]</scope>
    <source>
        <strain evidence="2">JCM 31273</strain>
    </source>
</reference>
<dbReference type="NCBIfam" id="TIGR00303">
    <property type="entry name" value="nicotinate mononucleotide-dependent phosphoribosyltransferase CobT"/>
    <property type="match status" value="1"/>
</dbReference>
<keyword evidence="2" id="KW-0328">Glycosyltransferase</keyword>
<organism evidence="2 3">
    <name type="scientific">Halobaculum roseum</name>
    <dbReference type="NCBI Taxonomy" id="2175149"/>
    <lineage>
        <taxon>Archaea</taxon>
        <taxon>Methanobacteriati</taxon>
        <taxon>Methanobacteriota</taxon>
        <taxon>Stenosarchaea group</taxon>
        <taxon>Halobacteria</taxon>
        <taxon>Halobacteriales</taxon>
        <taxon>Haloferacaceae</taxon>
        <taxon>Halobaculum</taxon>
    </lineage>
</organism>
<dbReference type="Gene3D" id="3.40.50.10210">
    <property type="match status" value="1"/>
</dbReference>
<dbReference type="GO" id="GO:0016757">
    <property type="term" value="F:glycosyltransferase activity"/>
    <property type="evidence" value="ECO:0007669"/>
    <property type="project" value="UniProtKB-KW"/>
</dbReference>
<evidence type="ECO:0000256" key="1">
    <source>
        <dbReference type="HAMAP-Rule" id="MF_01086"/>
    </source>
</evidence>
<dbReference type="HAMAP" id="MF_01086">
    <property type="entry name" value="UPF0284"/>
    <property type="match status" value="1"/>
</dbReference>
<dbReference type="PANTHER" id="PTHR38811">
    <property type="match status" value="1"/>
</dbReference>
<accession>A0ABD5MRD7</accession>
<dbReference type="RefSeq" id="WP_222923625.1">
    <property type="nucleotide sequence ID" value="NZ_CP082287.1"/>
</dbReference>
<comment type="similarity">
    <text evidence="1">Belongs to the UPF0284 family.</text>
</comment>
<dbReference type="AlphaFoldDB" id="A0ABD5MRD7"/>
<keyword evidence="2" id="KW-0808">Transferase</keyword>
<dbReference type="InterPro" id="IPR002805">
    <property type="entry name" value="Nict_dMeBzImd_PRibTrfase_arc"/>
</dbReference>
<name>A0ABD5MRD7_9EURY</name>
<evidence type="ECO:0000313" key="3">
    <source>
        <dbReference type="Proteomes" id="UP001589595"/>
    </source>
</evidence>
<comment type="caution">
    <text evidence="2">The sequence shown here is derived from an EMBL/GenBank/DDBJ whole genome shotgun (WGS) entry which is preliminary data.</text>
</comment>
<keyword evidence="3" id="KW-1185">Reference proteome</keyword>
<dbReference type="NCBIfam" id="NF003372">
    <property type="entry name" value="PRK04447.1-5"/>
    <property type="match status" value="1"/>
</dbReference>
<sequence length="349" mass="35479">MKFVLTIGNTETARIDGISAAGANPDLMLHTPSADAEILSYGRPTQAPVVPVSPTGCPTPAVVSRAARELLEFESVVLNAGTAKPTTAPTVTLPGSTGQEIREARAVPDAAAKFDAARTYGQSLPDDELVVAETIPGGTTTAMGVLTALGEPTAVSSSLPENPLELKRSVVADGLQASGLAEGDADGEPVNALRAVGDPVLAAVSGLTVGALESGTDVTLGGGTQMSAAAALVRHYGVEAPLSQTTTSFIADDTSANVRKLADALDLDLTVTNPEFTRTDHPAMDAYVRGEAKEGVGMGGALALLTGKITDGPAVTMADLHEQIITVYDRLLADAPDDHPAAPPDSNIA</sequence>
<dbReference type="InterPro" id="IPR036087">
    <property type="entry name" value="Nict_dMeBzImd_PRibTrfase_sf"/>
</dbReference>
<dbReference type="EMBL" id="JBHMAJ010000005">
    <property type="protein sequence ID" value="MFB9823822.1"/>
    <property type="molecule type" value="Genomic_DNA"/>
</dbReference>
<evidence type="ECO:0000313" key="2">
    <source>
        <dbReference type="EMBL" id="MFB9823822.1"/>
    </source>
</evidence>
<gene>
    <name evidence="2" type="primary">cobT</name>
    <name evidence="2" type="ORF">ACFFOL_06525</name>
</gene>
<dbReference type="CDD" id="cd02439">
    <property type="entry name" value="DMB-PRT_CobT"/>
    <property type="match status" value="1"/>
</dbReference>